<name>A0AAC9AZV1_9LACO</name>
<reference evidence="8 9" key="1">
    <citation type="journal article" date="2016" name="PLoS ONE">
        <title>The Identification of Novel Diagnostic Marker Genes for the Detection of Beer Spoiling Pediococcus damnosus Strains Using the BlAst Diagnostic Gene findEr.</title>
        <authorList>
            <person name="Behr J."/>
            <person name="Geissler A.J."/>
            <person name="Schmid J."/>
            <person name="Zehe A."/>
            <person name="Vogel R.F."/>
        </authorList>
    </citation>
    <scope>NUCLEOTIDE SEQUENCE [LARGE SCALE GENOMIC DNA]</scope>
    <source>
        <strain evidence="6 9">TMW 2.1533</strain>
        <strain evidence="7 8">TMW 2.1535</strain>
    </source>
</reference>
<accession>A0AAC9AZV1</accession>
<organism evidence="6 9">
    <name type="scientific">Pediococcus damnosus</name>
    <dbReference type="NCBI Taxonomy" id="51663"/>
    <lineage>
        <taxon>Bacteria</taxon>
        <taxon>Bacillati</taxon>
        <taxon>Bacillota</taxon>
        <taxon>Bacilli</taxon>
        <taxon>Lactobacillales</taxon>
        <taxon>Lactobacillaceae</taxon>
        <taxon>Pediococcus</taxon>
    </lineage>
</organism>
<evidence type="ECO:0000313" key="6">
    <source>
        <dbReference type="EMBL" id="AMV61804.1"/>
    </source>
</evidence>
<gene>
    <name evidence="6" type="ORF">ADU70_0304</name>
    <name evidence="7" type="ORF">ADU72_0372</name>
</gene>
<dbReference type="InterPro" id="IPR002293">
    <property type="entry name" value="AA/rel_permease1"/>
</dbReference>
<comment type="subcellular location">
    <subcellularLocation>
        <location evidence="1">Membrane</location>
        <topology evidence="1">Multi-pass membrane protein</topology>
    </subcellularLocation>
</comment>
<keyword evidence="4 5" id="KW-0472">Membrane</keyword>
<dbReference type="EMBL" id="CP012275">
    <property type="protein sequence ID" value="AMV61804.1"/>
    <property type="molecule type" value="Genomic_DNA"/>
</dbReference>
<dbReference type="PANTHER" id="PTHR11785:SF512">
    <property type="entry name" value="SOBREMESA, ISOFORM B"/>
    <property type="match status" value="1"/>
</dbReference>
<protein>
    <submittedName>
        <fullName evidence="6">Amino acid permease</fullName>
    </submittedName>
</protein>
<evidence type="ECO:0000256" key="4">
    <source>
        <dbReference type="ARBA" id="ARBA00023136"/>
    </source>
</evidence>
<feature type="transmembrane region" description="Helical" evidence="5">
    <location>
        <begin position="44"/>
        <end position="70"/>
    </location>
</feature>
<dbReference type="Gene3D" id="1.20.1740.10">
    <property type="entry name" value="Amino acid/polyamine transporter I"/>
    <property type="match status" value="1"/>
</dbReference>
<sequence>MQPENDGLKKEVGTFAALATVMGTVIGGGVFFKVASVVSATQSAGLTILAWIVGGLLTICAGLTSAELAAAIPLTGGAVKYLEYTYGKLPAYLFGWAQSLIYFPANIAALSIVFGTQVVDLFHLSSQTSLPIALIAGLSITLINFLGAKAASRLQSWTLIIKLIPIVVIVIVGLLTPGTVALHFIPTHLTSHSGLAGAFSSGLLATMFAYDGWLGVGAIAGEMKNPKKDLPRAIGWGLALITIIYTLINLVFLRTLPISDIAGNLNAASESAIHLFGTMGGKLVTIGILISVYGAINGYTMTGMRVPLAMAEEKTLPFSKFIRKVGRNSGSPYGAGILQFAIAAFMMLLGSFDLLTDMLVFVMWIFSLLLFIAVFILRKREPNLERPYKVPGYPVVPAIAIIGGIFILVTTIVTEFWLAVVGILITLLGIPVYYLTTRYYRGK</sequence>
<evidence type="ECO:0000256" key="1">
    <source>
        <dbReference type="ARBA" id="ARBA00004141"/>
    </source>
</evidence>
<keyword evidence="3 5" id="KW-1133">Transmembrane helix</keyword>
<evidence type="ECO:0000313" key="8">
    <source>
        <dbReference type="Proteomes" id="UP000076244"/>
    </source>
</evidence>
<feature type="transmembrane region" description="Helical" evidence="5">
    <location>
        <begin position="333"/>
        <end position="352"/>
    </location>
</feature>
<dbReference type="EMBL" id="CP012288">
    <property type="protein sequence ID" value="AMV66321.1"/>
    <property type="molecule type" value="Genomic_DNA"/>
</dbReference>
<dbReference type="GeneID" id="57275652"/>
<dbReference type="Pfam" id="PF13520">
    <property type="entry name" value="AA_permease_2"/>
    <property type="match status" value="1"/>
</dbReference>
<feature type="transmembrane region" description="Helical" evidence="5">
    <location>
        <begin position="128"/>
        <end position="147"/>
    </location>
</feature>
<evidence type="ECO:0000256" key="2">
    <source>
        <dbReference type="ARBA" id="ARBA00022692"/>
    </source>
</evidence>
<feature type="transmembrane region" description="Helical" evidence="5">
    <location>
        <begin position="91"/>
        <end position="116"/>
    </location>
</feature>
<evidence type="ECO:0000256" key="5">
    <source>
        <dbReference type="SAM" id="Phobius"/>
    </source>
</evidence>
<evidence type="ECO:0000256" key="3">
    <source>
        <dbReference type="ARBA" id="ARBA00022989"/>
    </source>
</evidence>
<keyword evidence="2 5" id="KW-0812">Transmembrane</keyword>
<evidence type="ECO:0000313" key="7">
    <source>
        <dbReference type="EMBL" id="AMV66321.1"/>
    </source>
</evidence>
<evidence type="ECO:0000313" key="9">
    <source>
        <dbReference type="Proteomes" id="UP000076405"/>
    </source>
</evidence>
<feature type="transmembrane region" description="Helical" evidence="5">
    <location>
        <begin position="12"/>
        <end position="32"/>
    </location>
</feature>
<feature type="transmembrane region" description="Helical" evidence="5">
    <location>
        <begin position="273"/>
        <end position="296"/>
    </location>
</feature>
<feature type="transmembrane region" description="Helical" evidence="5">
    <location>
        <begin position="358"/>
        <end position="378"/>
    </location>
</feature>
<proteinExistence type="predicted"/>
<keyword evidence="8" id="KW-1185">Reference proteome</keyword>
<dbReference type="Proteomes" id="UP000076405">
    <property type="component" value="Chromosome"/>
</dbReference>
<dbReference type="GO" id="GO:0016020">
    <property type="term" value="C:membrane"/>
    <property type="evidence" value="ECO:0007669"/>
    <property type="project" value="UniProtKB-SubCell"/>
</dbReference>
<feature type="transmembrane region" description="Helical" evidence="5">
    <location>
        <begin position="159"/>
        <end position="185"/>
    </location>
</feature>
<dbReference type="PANTHER" id="PTHR11785">
    <property type="entry name" value="AMINO ACID TRANSPORTER"/>
    <property type="match status" value="1"/>
</dbReference>
<dbReference type="FunFam" id="1.20.1740.10:FF:000051">
    <property type="entry name" value="Amino acid permease"/>
    <property type="match status" value="1"/>
</dbReference>
<dbReference type="PIRSF" id="PIRSF006060">
    <property type="entry name" value="AA_transporter"/>
    <property type="match status" value="1"/>
</dbReference>
<dbReference type="AlphaFoldDB" id="A0AAC9AZV1"/>
<dbReference type="InterPro" id="IPR050598">
    <property type="entry name" value="AminoAcid_Transporter"/>
</dbReference>
<feature type="transmembrane region" description="Helical" evidence="5">
    <location>
        <begin position="416"/>
        <end position="435"/>
    </location>
</feature>
<feature type="transmembrane region" description="Helical" evidence="5">
    <location>
        <begin position="197"/>
        <end position="221"/>
    </location>
</feature>
<feature type="transmembrane region" description="Helical" evidence="5">
    <location>
        <begin position="390"/>
        <end position="410"/>
    </location>
</feature>
<dbReference type="GO" id="GO:0015179">
    <property type="term" value="F:L-amino acid transmembrane transporter activity"/>
    <property type="evidence" value="ECO:0007669"/>
    <property type="project" value="TreeGrafter"/>
</dbReference>
<dbReference type="Proteomes" id="UP000076244">
    <property type="component" value="Chromosome"/>
</dbReference>
<dbReference type="KEGG" id="pdm:ADU72_0372"/>
<dbReference type="RefSeq" id="WP_226996040.1">
    <property type="nucleotide sequence ID" value="NZ_BAAAXI010000173.1"/>
</dbReference>
<feature type="transmembrane region" description="Helical" evidence="5">
    <location>
        <begin position="233"/>
        <end position="253"/>
    </location>
</feature>